<dbReference type="Gene3D" id="3.60.60.10">
    <property type="entry name" value="Penicillin V Acylase, Chain A"/>
    <property type="match status" value="1"/>
</dbReference>
<gene>
    <name evidence="5" type="ORF">CSEC_2436</name>
</gene>
<evidence type="ECO:0000313" key="6">
    <source>
        <dbReference type="Proteomes" id="UP000031552"/>
    </source>
</evidence>
<comment type="caution">
    <text evidence="5">The sequence shown here is derived from an EMBL/GenBank/DDBJ whole genome shotgun (WGS) entry which is preliminary data.</text>
</comment>
<dbReference type="InterPro" id="IPR052193">
    <property type="entry name" value="Peptidase_C59"/>
</dbReference>
<protein>
    <submittedName>
        <fullName evidence="5">Linear amide hydrolase</fullName>
    </submittedName>
</protein>
<dbReference type="PANTHER" id="PTHR35527">
    <property type="entry name" value="CHOLOYLGLYCINE HYDROLASE"/>
    <property type="match status" value="1"/>
</dbReference>
<accession>A0A090D114</accession>
<dbReference type="PANTHER" id="PTHR35527:SF2">
    <property type="entry name" value="HYDROLASE"/>
    <property type="match status" value="1"/>
</dbReference>
<dbReference type="AlphaFoldDB" id="A0A090D114"/>
<dbReference type="GO" id="GO:0016787">
    <property type="term" value="F:hydrolase activity"/>
    <property type="evidence" value="ECO:0007669"/>
    <property type="project" value="UniProtKB-KW"/>
</dbReference>
<dbReference type="STRING" id="1437425.CSEC_2436"/>
<dbReference type="eggNOG" id="COG3049">
    <property type="taxonomic scope" value="Bacteria"/>
</dbReference>
<feature type="domain" description="Choloylglycine hydrolase/NAAA C-terminal" evidence="4">
    <location>
        <begin position="24"/>
        <end position="299"/>
    </location>
</feature>
<dbReference type="InterPro" id="IPR029132">
    <property type="entry name" value="CBAH/NAAA_C"/>
</dbReference>
<feature type="chain" id="PRO_5001853846" evidence="3">
    <location>
        <begin position="26"/>
        <end position="394"/>
    </location>
</feature>
<evidence type="ECO:0000313" key="5">
    <source>
        <dbReference type="EMBL" id="CDR35242.1"/>
    </source>
</evidence>
<comment type="similarity">
    <text evidence="1">Belongs to the peptidase C59 family.</text>
</comment>
<dbReference type="CDD" id="cd00542">
    <property type="entry name" value="Ntn_PVA"/>
    <property type="match status" value="1"/>
</dbReference>
<evidence type="ECO:0000256" key="3">
    <source>
        <dbReference type="SAM" id="SignalP"/>
    </source>
</evidence>
<evidence type="ECO:0000259" key="4">
    <source>
        <dbReference type="Pfam" id="PF02275"/>
    </source>
</evidence>
<dbReference type="SUPFAM" id="SSF56235">
    <property type="entry name" value="N-terminal nucleophile aminohydrolases (Ntn hydrolases)"/>
    <property type="match status" value="1"/>
</dbReference>
<sequence>MRFLFKLTKLLYLFPFCFQTLNACTAFQLTSQDNSLVYCRSMELGVDLRSNLLLVPRNTSYQGTAPNNKPGLNWKTKYGFVGVNQWLFPNVVSDGMNEKGLVVGMLLLPGFAEYEKEDPEKLDRTIGAWELGAFLLSNCATVEEATSLLDKILVVQQPIPSINFSLPLHYYIADSKGSVIVVEYVGGKKFIHDNPVKVLTNSPPFDWHIKNLSNYVNLSPLNIPDFTNSKKDLIKAIGEGSGLLGIPGDYTPPSRFVRASLYSAWATVAKNGDDAARLGFHILNTFDIFFGIIREKPSDIHVGFSKELLNHIIEANKGDPSININKTINTDFTQWIVVHDQTQLKTYFRDYFSLEIQAVDLKKLDFSKPGIKQNEVTRDFIVNDITDKFTPIKK</sequence>
<dbReference type="OrthoDB" id="9794717at2"/>
<keyword evidence="6" id="KW-1185">Reference proteome</keyword>
<keyword evidence="3" id="KW-0732">Signal</keyword>
<evidence type="ECO:0000256" key="1">
    <source>
        <dbReference type="ARBA" id="ARBA00006625"/>
    </source>
</evidence>
<evidence type="ECO:0000256" key="2">
    <source>
        <dbReference type="ARBA" id="ARBA00022801"/>
    </source>
</evidence>
<dbReference type="Pfam" id="PF02275">
    <property type="entry name" value="CBAH"/>
    <property type="match status" value="1"/>
</dbReference>
<dbReference type="RefSeq" id="WP_053332064.1">
    <property type="nucleotide sequence ID" value="NZ_CCEJ010000015.1"/>
</dbReference>
<reference evidence="5" key="2">
    <citation type="submission" date="2014-09" db="EMBL/GenBank/DDBJ databases">
        <title>Criblamydia sequanensis harbors a mega-plasmid encoding arsenite resistance.</title>
        <authorList>
            <person name="Bertelli C."/>
            <person name="Goesmann A."/>
            <person name="Greub G."/>
        </authorList>
    </citation>
    <scope>NUCLEOTIDE SEQUENCE [LARGE SCALE GENOMIC DNA]</scope>
    <source>
        <strain evidence="5">CRIB-18</strain>
    </source>
</reference>
<name>A0A090D114_9BACT</name>
<reference evidence="5" key="1">
    <citation type="submission" date="2013-12" db="EMBL/GenBank/DDBJ databases">
        <authorList>
            <person name="Linke B."/>
        </authorList>
    </citation>
    <scope>NUCLEOTIDE SEQUENCE [LARGE SCALE GENOMIC DNA]</scope>
    <source>
        <strain evidence="5">CRIB-18</strain>
    </source>
</reference>
<dbReference type="Proteomes" id="UP000031552">
    <property type="component" value="Unassembled WGS sequence"/>
</dbReference>
<dbReference type="InterPro" id="IPR029055">
    <property type="entry name" value="Ntn_hydrolases_N"/>
</dbReference>
<feature type="signal peptide" evidence="3">
    <location>
        <begin position="1"/>
        <end position="25"/>
    </location>
</feature>
<proteinExistence type="inferred from homology"/>
<organism evidence="5 6">
    <name type="scientific">Candidatus Criblamydia sequanensis CRIB-18</name>
    <dbReference type="NCBI Taxonomy" id="1437425"/>
    <lineage>
        <taxon>Bacteria</taxon>
        <taxon>Pseudomonadati</taxon>
        <taxon>Chlamydiota</taxon>
        <taxon>Chlamydiia</taxon>
        <taxon>Parachlamydiales</taxon>
        <taxon>Candidatus Criblamydiaceae</taxon>
        <taxon>Candidatus Criblamydia</taxon>
    </lineage>
</organism>
<dbReference type="EMBL" id="CCEJ010000015">
    <property type="protein sequence ID" value="CDR35242.1"/>
    <property type="molecule type" value="Genomic_DNA"/>
</dbReference>
<keyword evidence="2 5" id="KW-0378">Hydrolase</keyword>